<evidence type="ECO:0000313" key="3">
    <source>
        <dbReference type="Proteomes" id="UP000002077"/>
    </source>
</evidence>
<accession>C3PEP8</accession>
<dbReference type="PANTHER" id="PTHR39420:SF2">
    <property type="entry name" value="HYDROLASE"/>
    <property type="match status" value="1"/>
</dbReference>
<organism evidence="2 3">
    <name type="scientific">Corynebacterium aurimucosum (strain ATCC 700975 / DSM 44827 / CIP 107346 / CN-1)</name>
    <name type="common">Corynebacterium nigricans</name>
    <dbReference type="NCBI Taxonomy" id="548476"/>
    <lineage>
        <taxon>Bacteria</taxon>
        <taxon>Bacillati</taxon>
        <taxon>Actinomycetota</taxon>
        <taxon>Actinomycetes</taxon>
        <taxon>Mycobacteriales</taxon>
        <taxon>Corynebacteriaceae</taxon>
        <taxon>Corynebacterium</taxon>
    </lineage>
</organism>
<dbReference type="STRING" id="548476.cauri_0705"/>
<dbReference type="HOGENOM" id="CLU_031872_1_1_11"/>
<dbReference type="EMBL" id="CP001601">
    <property type="protein sequence ID" value="ACP32302.1"/>
    <property type="molecule type" value="Genomic_DNA"/>
</dbReference>
<dbReference type="Gene3D" id="1.20.150.30">
    <property type="entry name" value="Zincin-like metallopeptidase, N-terminal domain"/>
    <property type="match status" value="1"/>
</dbReference>
<sequence length="499" mass="54171">MALVRSQRCRGPRIRARKPSRLGPMSNGFGFSFPNNDDDDDNDRRDQNPFGAFGFSAGNGGLGDLLNQFGQMLSGMGSSMNSPEGAGPVNYDLAKRIAHQQISRDKEVSEQDRTAVQEAVRLAELWLDDATILPTASGTVTAWNSAQWLDETLPMWQRMVTPVAEHMNSAQLESLPEEAREMMGPMSSMMNSMSGMNFGMKLGHALGDLAAQALTGSDFGLPVSPAGTTALLPHNIQAIARDLNVPGQEVLVYIGAREAARQRLFKHVPWLVERLVSSVEEYAMGLVIDTSHIEEATRELNLESGDPQAIQDAMSKLQGMDLSPRITSRNAGAASRLETLLALVEGWVEHVVTEALGERIPSTKAMTEAWAHRRSTGGSAEKAFSQVVGIELNTPKVEAAAELWRRATVAVGADKRDSAWDHPDLLPTAEHLENPASFIDGLLDDTPDEGFEAEFSKLEEMLRQQDAGDDASDNTSDSAGEDTDADGDDNKKDGPEEEN</sequence>
<dbReference type="InterPro" id="IPR018766">
    <property type="entry name" value="Zinicin_2"/>
</dbReference>
<dbReference type="Pfam" id="PF10103">
    <property type="entry name" value="Zincin_2"/>
    <property type="match status" value="1"/>
</dbReference>
<evidence type="ECO:0000313" key="2">
    <source>
        <dbReference type="EMBL" id="ACP32302.1"/>
    </source>
</evidence>
<dbReference type="KEGG" id="car:cauri_0705"/>
<keyword evidence="3" id="KW-1185">Reference proteome</keyword>
<feature type="compositionally biased region" description="Basic and acidic residues" evidence="1">
    <location>
        <begin position="488"/>
        <end position="499"/>
    </location>
</feature>
<feature type="region of interest" description="Disordered" evidence="1">
    <location>
        <begin position="1"/>
        <end position="55"/>
    </location>
</feature>
<evidence type="ECO:0008006" key="4">
    <source>
        <dbReference type="Google" id="ProtNLM"/>
    </source>
</evidence>
<reference evidence="2 3" key="1">
    <citation type="journal article" date="2010" name="BMC Genomics">
        <title>Complete genome sequence and lifestyle of black-pigmented Corynebacterium aurimucosum ATCC 700975 (formerly C. nigricans CN-1) isolated from a vaginal swab of a woman with spontaneous abortion.</title>
        <authorList>
            <person name="Trost E."/>
            <person name="Gotker S."/>
            <person name="Schneider J."/>
            <person name="Schneiker-Bekel S."/>
            <person name="Szczepanowski R."/>
            <person name="Tilker A."/>
            <person name="Viehoever P."/>
            <person name="Arnold W."/>
            <person name="Bekel T."/>
            <person name="Blom J."/>
            <person name="Gartemann K.H."/>
            <person name="Linke B."/>
            <person name="Goesmann A."/>
            <person name="Puhler A."/>
            <person name="Shukla S.K."/>
            <person name="Tauch A."/>
        </authorList>
    </citation>
    <scope>NUCLEOTIDE SEQUENCE [LARGE SCALE GENOMIC DNA]</scope>
    <source>
        <strain evidence="3">ATCC 700975 / DSM 44827 / CIP 107346 / CN-1</strain>
    </source>
</reference>
<dbReference type="SUPFAM" id="SSF55486">
    <property type="entry name" value="Metalloproteases ('zincins'), catalytic domain"/>
    <property type="match status" value="1"/>
</dbReference>
<dbReference type="eggNOG" id="COG5282">
    <property type="taxonomic scope" value="Bacteria"/>
</dbReference>
<dbReference type="InterPro" id="IPR042271">
    <property type="entry name" value="Zinicin_2_N"/>
</dbReference>
<dbReference type="AlphaFoldDB" id="C3PEP8"/>
<feature type="region of interest" description="Disordered" evidence="1">
    <location>
        <begin position="460"/>
        <end position="499"/>
    </location>
</feature>
<name>C3PEP8_CORA7</name>
<feature type="compositionally biased region" description="Basic residues" evidence="1">
    <location>
        <begin position="7"/>
        <end position="20"/>
    </location>
</feature>
<proteinExistence type="predicted"/>
<dbReference type="Proteomes" id="UP000002077">
    <property type="component" value="Chromosome"/>
</dbReference>
<dbReference type="PANTHER" id="PTHR39420">
    <property type="match status" value="1"/>
</dbReference>
<protein>
    <recommendedName>
        <fullName evidence="4">Hydrolase</fullName>
    </recommendedName>
</protein>
<evidence type="ECO:0000256" key="1">
    <source>
        <dbReference type="SAM" id="MobiDB-lite"/>
    </source>
</evidence>
<gene>
    <name evidence="2" type="ordered locus">cauri_0705</name>
</gene>
<dbReference type="NCBIfam" id="TIGR03624">
    <property type="entry name" value="putative hydrolase"/>
    <property type="match status" value="1"/>
</dbReference>